<proteinExistence type="predicted"/>
<keyword evidence="3" id="KW-1185">Reference proteome</keyword>
<feature type="compositionally biased region" description="Basic and acidic residues" evidence="1">
    <location>
        <begin position="211"/>
        <end position="225"/>
    </location>
</feature>
<evidence type="ECO:0000256" key="1">
    <source>
        <dbReference type="SAM" id="MobiDB-lite"/>
    </source>
</evidence>
<organism evidence="2 3">
    <name type="scientific">Vitrella brassicaformis (strain CCMP3155)</name>
    <dbReference type="NCBI Taxonomy" id="1169540"/>
    <lineage>
        <taxon>Eukaryota</taxon>
        <taxon>Sar</taxon>
        <taxon>Alveolata</taxon>
        <taxon>Colpodellida</taxon>
        <taxon>Vitrellaceae</taxon>
        <taxon>Vitrella</taxon>
    </lineage>
</organism>
<feature type="compositionally biased region" description="Basic and acidic residues" evidence="1">
    <location>
        <begin position="380"/>
        <end position="391"/>
    </location>
</feature>
<gene>
    <name evidence="2" type="ORF">Vbra_16627</name>
</gene>
<dbReference type="EMBL" id="CDMY01000542">
    <property type="protein sequence ID" value="CEM21611.1"/>
    <property type="molecule type" value="Genomic_DNA"/>
</dbReference>
<accession>A0A0G4G1M3</accession>
<dbReference type="VEuPathDB" id="CryptoDB:Vbra_16627"/>
<feature type="compositionally biased region" description="Low complexity" evidence="1">
    <location>
        <begin position="329"/>
        <end position="343"/>
    </location>
</feature>
<name>A0A0G4G1M3_VITBC</name>
<sequence length="696" mass="78324">MASLRYLSAYCSTDAPKAAFAIPPVPLTADKSAAAVKAETAINSLATDDLSKLSHYNALTVLNSLLTLYNSFALFHRSKGDFNTALLYLRKALESCLVAPESVATHHTILLSRSRTRLNASILLPKLGQHRHACQQARGSAVEADCLLQLKTYKHKPPAADFLQEACVTAVLARHHLASELEHTKALGRSHHEEVLRLYQEADTLAQTHLPSDHPAKQMARDCLRAKRRSPATKKGQEPQPLRKGQPNTRSLPQISILRPLPLPDPPIAHSTSPLPPIVEATEGSRHVHRGHKSQPNLHHDTSLPSLRQAAPQRPKKKARKAGKEQQRSVKSLAPSPLPSVSKKPPEPVSLADSEKRDELRISDGRQAILDAYAVMPRPDFARGRRQRPADEPDNCVPAERPSPRHHQHEGRRRSDMAKPREGKEKQGRRATVVVEARASVASVVVEGSQCERPVAADSLPDRPDIIRRKIERQLMEDEWAVEHLWLPRLREKTHEHRQDIKTRPPDEILDLHDYYWPSCYNYFRYRQKNTEGRAAAASSSVSPSPSPFSSPGRNISIFESDRVVHWGRELPKGLQDVLRGRDAFSCRRKRRIYPPASDFTIWKSLTRQVRELEERLRRLAGPGRMSLSRHDTMKEELRTLFKKTTRTSAQLGTSGADVQELLQQQQQEQPQAAREQLTQLTQEDGRRGVSFVYAA</sequence>
<dbReference type="AlphaFoldDB" id="A0A0G4G1M3"/>
<feature type="region of interest" description="Disordered" evidence="1">
    <location>
        <begin position="208"/>
        <end position="432"/>
    </location>
</feature>
<evidence type="ECO:0000313" key="2">
    <source>
        <dbReference type="EMBL" id="CEM21611.1"/>
    </source>
</evidence>
<evidence type="ECO:0000313" key="3">
    <source>
        <dbReference type="Proteomes" id="UP000041254"/>
    </source>
</evidence>
<feature type="compositionally biased region" description="Basic and acidic residues" evidence="1">
    <location>
        <begin position="353"/>
        <end position="364"/>
    </location>
</feature>
<dbReference type="InParanoid" id="A0A0G4G1M3"/>
<dbReference type="Proteomes" id="UP000041254">
    <property type="component" value="Unassembled WGS sequence"/>
</dbReference>
<reference evidence="2 3" key="1">
    <citation type="submission" date="2014-11" db="EMBL/GenBank/DDBJ databases">
        <authorList>
            <person name="Zhu J."/>
            <person name="Qi W."/>
            <person name="Song R."/>
        </authorList>
    </citation>
    <scope>NUCLEOTIDE SEQUENCE [LARGE SCALE GENOMIC DNA]</scope>
</reference>
<protein>
    <submittedName>
        <fullName evidence="2">Uncharacterized protein</fullName>
    </submittedName>
</protein>
<feature type="compositionally biased region" description="Basic and acidic residues" evidence="1">
    <location>
        <begin position="413"/>
        <end position="428"/>
    </location>
</feature>